<dbReference type="PRINTS" id="PR00786">
    <property type="entry name" value="NEPRILYSIN"/>
</dbReference>
<dbReference type="Proteomes" id="UP001259803">
    <property type="component" value="Unassembled WGS sequence"/>
</dbReference>
<dbReference type="EC" id="3.4.24.-" evidence="11"/>
<keyword evidence="6" id="KW-0862">Zinc</keyword>
<gene>
    <name evidence="11" type="ORF">RM533_11990</name>
</gene>
<dbReference type="InterPro" id="IPR000718">
    <property type="entry name" value="Peptidase_M13"/>
</dbReference>
<protein>
    <submittedName>
        <fullName evidence="11">M13 family metallopeptidase</fullName>
        <ecNumber evidence="11">3.4.24.-</ecNumber>
    </submittedName>
</protein>
<feature type="domain" description="Peptidase M13 N-terminal" evidence="10">
    <location>
        <begin position="61"/>
        <end position="455"/>
    </location>
</feature>
<dbReference type="Pfam" id="PF01431">
    <property type="entry name" value="Peptidase_M13"/>
    <property type="match status" value="1"/>
</dbReference>
<dbReference type="InterPro" id="IPR018497">
    <property type="entry name" value="Peptidase_M13_C"/>
</dbReference>
<dbReference type="InterPro" id="IPR024079">
    <property type="entry name" value="MetalloPept_cat_dom_sf"/>
</dbReference>
<dbReference type="InterPro" id="IPR008753">
    <property type="entry name" value="Peptidase_M13_N"/>
</dbReference>
<dbReference type="RefSeq" id="WP_311341464.1">
    <property type="nucleotide sequence ID" value="NZ_JAVRHS010000012.1"/>
</dbReference>
<dbReference type="PROSITE" id="PS51885">
    <property type="entry name" value="NEPRILYSIN"/>
    <property type="match status" value="1"/>
</dbReference>
<dbReference type="GO" id="GO:0016787">
    <property type="term" value="F:hydrolase activity"/>
    <property type="evidence" value="ECO:0007669"/>
    <property type="project" value="UniProtKB-KW"/>
</dbReference>
<evidence type="ECO:0000313" key="11">
    <source>
        <dbReference type="EMBL" id="MDT0576891.1"/>
    </source>
</evidence>
<dbReference type="Pfam" id="PF05649">
    <property type="entry name" value="Peptidase_M13_N"/>
    <property type="match status" value="1"/>
</dbReference>
<evidence type="ECO:0000256" key="4">
    <source>
        <dbReference type="ARBA" id="ARBA00022723"/>
    </source>
</evidence>
<comment type="caution">
    <text evidence="11">The sequence shown here is derived from an EMBL/GenBank/DDBJ whole genome shotgun (WGS) entry which is preliminary data.</text>
</comment>
<keyword evidence="12" id="KW-1185">Reference proteome</keyword>
<keyword evidence="8" id="KW-0732">Signal</keyword>
<evidence type="ECO:0000256" key="6">
    <source>
        <dbReference type="ARBA" id="ARBA00022833"/>
    </source>
</evidence>
<reference evidence="11 12" key="1">
    <citation type="submission" date="2023-09" db="EMBL/GenBank/DDBJ databases">
        <authorList>
            <person name="Rey-Velasco X."/>
        </authorList>
    </citation>
    <scope>NUCLEOTIDE SEQUENCE [LARGE SCALE GENOMIC DNA]</scope>
    <source>
        <strain evidence="11 12">F390</strain>
    </source>
</reference>
<keyword evidence="5 11" id="KW-0378">Hydrolase</keyword>
<dbReference type="Gene3D" id="3.40.390.10">
    <property type="entry name" value="Collagenase (Catalytic Domain)"/>
    <property type="match status" value="1"/>
</dbReference>
<comment type="similarity">
    <text evidence="2">Belongs to the peptidase M13 family.</text>
</comment>
<keyword evidence="4" id="KW-0479">Metal-binding</keyword>
<evidence type="ECO:0000256" key="1">
    <source>
        <dbReference type="ARBA" id="ARBA00001947"/>
    </source>
</evidence>
<comment type="cofactor">
    <cofactor evidence="1">
        <name>Zn(2+)</name>
        <dbReference type="ChEBI" id="CHEBI:29105"/>
    </cofactor>
</comment>
<feature type="chain" id="PRO_5045882461" evidence="8">
    <location>
        <begin position="26"/>
        <end position="713"/>
    </location>
</feature>
<organism evidence="11 12">
    <name type="scientific">Croceicoccus esteveae</name>
    <dbReference type="NCBI Taxonomy" id="3075597"/>
    <lineage>
        <taxon>Bacteria</taxon>
        <taxon>Pseudomonadati</taxon>
        <taxon>Pseudomonadota</taxon>
        <taxon>Alphaproteobacteria</taxon>
        <taxon>Sphingomonadales</taxon>
        <taxon>Erythrobacteraceae</taxon>
        <taxon>Croceicoccus</taxon>
    </lineage>
</organism>
<dbReference type="EMBL" id="JAVRHS010000012">
    <property type="protein sequence ID" value="MDT0576891.1"/>
    <property type="molecule type" value="Genomic_DNA"/>
</dbReference>
<evidence type="ECO:0000256" key="2">
    <source>
        <dbReference type="ARBA" id="ARBA00007357"/>
    </source>
</evidence>
<dbReference type="PANTHER" id="PTHR11733">
    <property type="entry name" value="ZINC METALLOPROTEASE FAMILY M13 NEPRILYSIN-RELATED"/>
    <property type="match status" value="1"/>
</dbReference>
<dbReference type="SUPFAM" id="SSF55486">
    <property type="entry name" value="Metalloproteases ('zincins'), catalytic domain"/>
    <property type="match status" value="1"/>
</dbReference>
<keyword evidence="3" id="KW-0645">Protease</keyword>
<evidence type="ECO:0000256" key="3">
    <source>
        <dbReference type="ARBA" id="ARBA00022670"/>
    </source>
</evidence>
<evidence type="ECO:0000256" key="5">
    <source>
        <dbReference type="ARBA" id="ARBA00022801"/>
    </source>
</evidence>
<evidence type="ECO:0000313" key="12">
    <source>
        <dbReference type="Proteomes" id="UP001259803"/>
    </source>
</evidence>
<dbReference type="CDD" id="cd08662">
    <property type="entry name" value="M13"/>
    <property type="match status" value="1"/>
</dbReference>
<sequence>MKLTRITLSLSAAAVALATVAPVVAQDASGADTAQVADATPTMEFGTWGIDTSLIDSSIDPGDDFYGYVNRKWMDANTIPPEYSRFGSFDLLAVQAEKDLRAIVNDMAARGGSLDTPQGKAAAAYAAFLDTDSIDARGLAPAQPYLTRIYEAPDLAALMTVFGTPGYPSPLGFGVTADSKNPDQYIPIMAVGGQGLPDRDYYLKDTEKNLEIRARYKEYLTFLADQLGYADPAATADAVYALERRFAEADWDNALSRNRDLTYNRLSRAELMQMGRNANLDALIAAAGIDAQDFWVYHVSPTSEEIAQYDLAPAELAKLGGGVAEQLQILENAPLATLKAWAALHLIDSKAAVLPKPIDDANFAFYGKTLQGTEVQQQRWKRAISATEDMMGETLGKEFVARHFPPANKQSMDALVANLRKAMAVNLDSLDWMGADTRAEAMAKLNAFTPKIGYPDEFETYDDMQIVRDDAFANAMAAERWHWNDQTSKLGQPVDRGEWHMFPQTVNAYYNPTMNEIVFPAAILQPPFFNAEADPAVNYGAIGAVIGHEMGHGFDDQGAKSDGKGVLRNWWTQEDRVAFEARTGVLTSQYDAFCPFDEGKTCVNGKLTLGENIGDLGGLSLAYRAYQMSLDGKDAPVIDGLTGDQRFFLAWAQVWRTMMREEAARTRMATDPHSPNQFRVNGIVRNFDEWYKAFNVTPQDELYLPPQQRVRIW</sequence>
<evidence type="ECO:0000256" key="8">
    <source>
        <dbReference type="SAM" id="SignalP"/>
    </source>
</evidence>
<feature type="domain" description="Peptidase M13 C-terminal" evidence="9">
    <location>
        <begin position="507"/>
        <end position="710"/>
    </location>
</feature>
<accession>A0ABU2ZKZ4</accession>
<evidence type="ECO:0000259" key="9">
    <source>
        <dbReference type="Pfam" id="PF01431"/>
    </source>
</evidence>
<dbReference type="InterPro" id="IPR042089">
    <property type="entry name" value="Peptidase_M13_dom_2"/>
</dbReference>
<name>A0ABU2ZKZ4_9SPHN</name>
<proteinExistence type="inferred from homology"/>
<keyword evidence="7" id="KW-0482">Metalloprotease</keyword>
<evidence type="ECO:0000256" key="7">
    <source>
        <dbReference type="ARBA" id="ARBA00023049"/>
    </source>
</evidence>
<evidence type="ECO:0000259" key="10">
    <source>
        <dbReference type="Pfam" id="PF05649"/>
    </source>
</evidence>
<feature type="signal peptide" evidence="8">
    <location>
        <begin position="1"/>
        <end position="25"/>
    </location>
</feature>
<dbReference type="Gene3D" id="1.10.1380.10">
    <property type="entry name" value="Neutral endopeptidase , domain2"/>
    <property type="match status" value="1"/>
</dbReference>
<dbReference type="PANTHER" id="PTHR11733:SF167">
    <property type="entry name" value="FI17812P1-RELATED"/>
    <property type="match status" value="1"/>
</dbReference>